<reference evidence="2" key="1">
    <citation type="submission" date="2016-02" db="EMBL/GenBank/DDBJ databases">
        <title>Draft genome sequence of Microdochium bolleyi, a fungal endophyte of beachgrass.</title>
        <authorList>
            <consortium name="DOE Joint Genome Institute"/>
            <person name="David A.S."/>
            <person name="May G."/>
            <person name="Haridas S."/>
            <person name="Lim J."/>
            <person name="Wang M."/>
            <person name="Labutti K."/>
            <person name="Lipzen A."/>
            <person name="Barry K."/>
            <person name="Grigoriev I.V."/>
        </authorList>
    </citation>
    <scope>NUCLEOTIDE SEQUENCE [LARGE SCALE GENOMIC DNA]</scope>
    <source>
        <strain evidence="2">J235TASD1</strain>
    </source>
</reference>
<evidence type="ECO:0000313" key="2">
    <source>
        <dbReference type="Proteomes" id="UP000070501"/>
    </source>
</evidence>
<keyword evidence="2" id="KW-1185">Reference proteome</keyword>
<dbReference type="EMBL" id="KQ964299">
    <property type="protein sequence ID" value="KXJ85056.1"/>
    <property type="molecule type" value="Genomic_DNA"/>
</dbReference>
<organism evidence="1 2">
    <name type="scientific">Microdochium bolleyi</name>
    <dbReference type="NCBI Taxonomy" id="196109"/>
    <lineage>
        <taxon>Eukaryota</taxon>
        <taxon>Fungi</taxon>
        <taxon>Dikarya</taxon>
        <taxon>Ascomycota</taxon>
        <taxon>Pezizomycotina</taxon>
        <taxon>Sordariomycetes</taxon>
        <taxon>Xylariomycetidae</taxon>
        <taxon>Xylariales</taxon>
        <taxon>Microdochiaceae</taxon>
        <taxon>Microdochium</taxon>
    </lineage>
</organism>
<proteinExistence type="predicted"/>
<dbReference type="AlphaFoldDB" id="A0A136IJA5"/>
<name>A0A136IJA5_9PEZI</name>
<gene>
    <name evidence="1" type="ORF">Micbo1qcDRAFT_169697</name>
</gene>
<dbReference type="Proteomes" id="UP000070501">
    <property type="component" value="Unassembled WGS sequence"/>
</dbReference>
<accession>A0A136IJA5</accession>
<sequence>MSDITKDERIEVLRRRAANVNHADLIWEEFEITPNHEFHTSPWLPEHKDIVDEFCSIYMTDAQLYAHERGSKIVAAQSRGLTWMKKGKIRADTQTLFWAIPCICDLAQSPVIERGHIGVREGFPVSWRTPVFLPLNTELRLIQGDICFIVVEFELEAPQSNTQMSLLPEVDGT</sequence>
<evidence type="ECO:0000313" key="1">
    <source>
        <dbReference type="EMBL" id="KXJ85056.1"/>
    </source>
</evidence>
<dbReference type="InParanoid" id="A0A136IJA5"/>
<protein>
    <submittedName>
        <fullName evidence="1">Uncharacterized protein</fullName>
    </submittedName>
</protein>